<feature type="transmembrane region" description="Helical" evidence="1">
    <location>
        <begin position="20"/>
        <end position="41"/>
    </location>
</feature>
<gene>
    <name evidence="2" type="ORF">QOL99_11840</name>
</gene>
<dbReference type="EMBL" id="JASNGB010000117">
    <property type="protein sequence ID" value="MDL2344838.1"/>
    <property type="molecule type" value="Genomic_DNA"/>
</dbReference>
<reference evidence="2 3" key="1">
    <citation type="submission" date="2023-05" db="EMBL/GenBank/DDBJ databases">
        <authorList>
            <person name="Gao F."/>
        </authorList>
    </citation>
    <scope>NUCLEOTIDE SEQUENCE [LARGE SCALE GENOMIC DNA]</scope>
    <source>
        <strain evidence="2 3">MIMF12</strain>
    </source>
</reference>
<keyword evidence="1" id="KW-0472">Membrane</keyword>
<keyword evidence="3" id="KW-1185">Reference proteome</keyword>
<feature type="non-terminal residue" evidence="2">
    <location>
        <position position="192"/>
    </location>
</feature>
<dbReference type="Proteomes" id="UP001302059">
    <property type="component" value="Unassembled WGS sequence"/>
</dbReference>
<evidence type="ECO:0000313" key="2">
    <source>
        <dbReference type="EMBL" id="MDL2344838.1"/>
    </source>
</evidence>
<feature type="transmembrane region" description="Helical" evidence="1">
    <location>
        <begin position="126"/>
        <end position="146"/>
    </location>
</feature>
<feature type="transmembrane region" description="Helical" evidence="1">
    <location>
        <begin position="89"/>
        <end position="106"/>
    </location>
</feature>
<sequence>MAKARAKTAPPPGRFDGEALGLVLFALGIFLAVTLLLPQFFTGGGIMAQANEALIGWLGWGATLLPLVPVCYGVLVFLGRDLSGLTRRVLGGAVVVAALLALHEVFVPGAAGEGAARVMAPLTGTLSYAAALLPLVVLTLGLEIMLRLPPFTLLKGFFRGVSVLLGGGATAVQGAIEARQDGREAARARGGV</sequence>
<keyword evidence="2" id="KW-0132">Cell division</keyword>
<feature type="transmembrane region" description="Helical" evidence="1">
    <location>
        <begin position="53"/>
        <end position="77"/>
    </location>
</feature>
<name>A0ABT7JK54_9DEIO</name>
<organism evidence="2 3">
    <name type="scientific">Deinococcus rhizophilus</name>
    <dbReference type="NCBI Taxonomy" id="3049544"/>
    <lineage>
        <taxon>Bacteria</taxon>
        <taxon>Thermotogati</taxon>
        <taxon>Deinococcota</taxon>
        <taxon>Deinococci</taxon>
        <taxon>Deinococcales</taxon>
        <taxon>Deinococcaceae</taxon>
        <taxon>Deinococcus</taxon>
    </lineage>
</organism>
<protein>
    <submittedName>
        <fullName evidence="2">Cell division protein FtsK</fullName>
    </submittedName>
</protein>
<accession>A0ABT7JK54</accession>
<keyword evidence="1" id="KW-1133">Transmembrane helix</keyword>
<dbReference type="GO" id="GO:0051301">
    <property type="term" value="P:cell division"/>
    <property type="evidence" value="ECO:0007669"/>
    <property type="project" value="UniProtKB-KW"/>
</dbReference>
<keyword evidence="2" id="KW-0131">Cell cycle</keyword>
<proteinExistence type="predicted"/>
<comment type="caution">
    <text evidence="2">The sequence shown here is derived from an EMBL/GenBank/DDBJ whole genome shotgun (WGS) entry which is preliminary data.</text>
</comment>
<evidence type="ECO:0000313" key="3">
    <source>
        <dbReference type="Proteomes" id="UP001302059"/>
    </source>
</evidence>
<evidence type="ECO:0000256" key="1">
    <source>
        <dbReference type="SAM" id="Phobius"/>
    </source>
</evidence>
<keyword evidence="1" id="KW-0812">Transmembrane</keyword>